<proteinExistence type="inferred from homology"/>
<feature type="binding site" evidence="6">
    <location>
        <begin position="12"/>
        <end position="14"/>
    </location>
    <ligand>
        <name>N(1)-(5-phospho-beta-D-ribosyl)glycinamide</name>
        <dbReference type="ChEBI" id="CHEBI:143788"/>
    </ligand>
</feature>
<protein>
    <recommendedName>
        <fullName evidence="6">Phosphoribosylglycinamide formyltransferase</fullName>
        <ecNumber evidence="6">2.1.2.2</ecNumber>
    </recommendedName>
    <alternativeName>
        <fullName evidence="6">5'-phosphoribosylglycinamide transformylase</fullName>
    </alternativeName>
    <alternativeName>
        <fullName evidence="6">GAR transformylase</fullName>
        <shortName evidence="6">GART</shortName>
    </alternativeName>
</protein>
<dbReference type="EC" id="2.1.2.2" evidence="6"/>
<evidence type="ECO:0000313" key="8">
    <source>
        <dbReference type="EMBL" id="MBK1832794.1"/>
    </source>
</evidence>
<dbReference type="AlphaFoldDB" id="A0A934RPL9"/>
<feature type="binding site" evidence="6">
    <location>
        <begin position="92"/>
        <end position="95"/>
    </location>
    <ligand>
        <name>(6R)-10-formyltetrahydrofolate</name>
        <dbReference type="ChEBI" id="CHEBI:195366"/>
    </ligand>
</feature>
<evidence type="ECO:0000256" key="3">
    <source>
        <dbReference type="ARBA" id="ARBA00022755"/>
    </source>
</evidence>
<evidence type="ECO:0000256" key="1">
    <source>
        <dbReference type="ARBA" id="ARBA00005054"/>
    </source>
</evidence>
<dbReference type="InterPro" id="IPR001555">
    <property type="entry name" value="GART_AS"/>
</dbReference>
<dbReference type="RefSeq" id="WP_200390230.1">
    <property type="nucleotide sequence ID" value="NZ_JAENIO010000003.1"/>
</dbReference>
<dbReference type="PROSITE" id="PS00373">
    <property type="entry name" value="GART"/>
    <property type="match status" value="1"/>
</dbReference>
<dbReference type="InterPro" id="IPR002376">
    <property type="entry name" value="Formyl_transf_N"/>
</dbReference>
<dbReference type="GO" id="GO:0006189">
    <property type="term" value="P:'de novo' IMP biosynthetic process"/>
    <property type="evidence" value="ECO:0007669"/>
    <property type="project" value="UniProtKB-UniRule"/>
</dbReference>
<comment type="catalytic activity">
    <reaction evidence="5 6">
        <text>N(1)-(5-phospho-beta-D-ribosyl)glycinamide + (6R)-10-formyltetrahydrofolate = N(2)-formyl-N(1)-(5-phospho-beta-D-ribosyl)glycinamide + (6S)-5,6,7,8-tetrahydrofolate + H(+)</text>
        <dbReference type="Rhea" id="RHEA:15053"/>
        <dbReference type="ChEBI" id="CHEBI:15378"/>
        <dbReference type="ChEBI" id="CHEBI:57453"/>
        <dbReference type="ChEBI" id="CHEBI:143788"/>
        <dbReference type="ChEBI" id="CHEBI:147286"/>
        <dbReference type="ChEBI" id="CHEBI:195366"/>
        <dbReference type="EC" id="2.1.2.2"/>
    </reaction>
</comment>
<keyword evidence="3 6" id="KW-0658">Purine biosynthesis</keyword>
<dbReference type="PANTHER" id="PTHR43369">
    <property type="entry name" value="PHOSPHORIBOSYLGLYCINAMIDE FORMYLTRANSFERASE"/>
    <property type="match status" value="1"/>
</dbReference>
<reference evidence="8" key="1">
    <citation type="submission" date="2021-01" db="EMBL/GenBank/DDBJ databases">
        <title>Modified the classification status of verrucomicrobia.</title>
        <authorList>
            <person name="Feng X."/>
        </authorList>
    </citation>
    <scope>NUCLEOTIDE SEQUENCE</scope>
    <source>
        <strain evidence="8">KCTC 12986</strain>
    </source>
</reference>
<evidence type="ECO:0000259" key="7">
    <source>
        <dbReference type="Pfam" id="PF00551"/>
    </source>
</evidence>
<dbReference type="InterPro" id="IPR004607">
    <property type="entry name" value="GART"/>
</dbReference>
<evidence type="ECO:0000256" key="5">
    <source>
        <dbReference type="ARBA" id="ARBA00047664"/>
    </source>
</evidence>
<dbReference type="Proteomes" id="UP000604083">
    <property type="component" value="Unassembled WGS sequence"/>
</dbReference>
<dbReference type="InterPro" id="IPR036477">
    <property type="entry name" value="Formyl_transf_N_sf"/>
</dbReference>
<dbReference type="PANTHER" id="PTHR43369:SF2">
    <property type="entry name" value="PHOSPHORIBOSYLGLYCINAMIDE FORMYLTRANSFERASE"/>
    <property type="match status" value="1"/>
</dbReference>
<dbReference type="CDD" id="cd08645">
    <property type="entry name" value="FMT_core_GART"/>
    <property type="match status" value="1"/>
</dbReference>
<evidence type="ECO:0000313" key="9">
    <source>
        <dbReference type="Proteomes" id="UP000604083"/>
    </source>
</evidence>
<evidence type="ECO:0000256" key="4">
    <source>
        <dbReference type="ARBA" id="ARBA00038440"/>
    </source>
</evidence>
<feature type="domain" description="Formyl transferase N-terminal" evidence="7">
    <location>
        <begin position="6"/>
        <end position="184"/>
    </location>
</feature>
<keyword evidence="9" id="KW-1185">Reference proteome</keyword>
<dbReference type="GO" id="GO:0004644">
    <property type="term" value="F:phosphoribosylglycinamide formyltransferase activity"/>
    <property type="evidence" value="ECO:0007669"/>
    <property type="project" value="UniProtKB-UniRule"/>
</dbReference>
<feature type="binding site" evidence="6">
    <location>
        <position position="63"/>
    </location>
    <ligand>
        <name>(6R)-10-formyltetrahydrofolate</name>
        <dbReference type="ChEBI" id="CHEBI:195366"/>
    </ligand>
</feature>
<keyword evidence="2 6" id="KW-0808">Transferase</keyword>
<dbReference type="SUPFAM" id="SSF53328">
    <property type="entry name" value="Formyltransferase"/>
    <property type="match status" value="1"/>
</dbReference>
<dbReference type="HAMAP" id="MF_01930">
    <property type="entry name" value="PurN"/>
    <property type="match status" value="1"/>
</dbReference>
<dbReference type="EMBL" id="JAENIO010000003">
    <property type="protein sequence ID" value="MBK1832794.1"/>
    <property type="molecule type" value="Genomic_DNA"/>
</dbReference>
<feature type="binding site" evidence="6">
    <location>
        <position position="109"/>
    </location>
    <ligand>
        <name>(6R)-10-formyltetrahydrofolate</name>
        <dbReference type="ChEBI" id="CHEBI:195366"/>
    </ligand>
</feature>
<name>A0A934RPL9_9BACT</name>
<feature type="site" description="Raises pKa of active site His" evidence="6">
    <location>
        <position position="147"/>
    </location>
</feature>
<comment type="function">
    <text evidence="6">Catalyzes the transfer of a formyl group from 10-formyltetrahydrofolate to 5-phospho-ribosyl-glycinamide (GAR), producing 5-phospho-ribosyl-N-formylglycinamide (FGAR) and tetrahydrofolate.</text>
</comment>
<comment type="similarity">
    <text evidence="4 6">Belongs to the GART family.</text>
</comment>
<sequence length="193" mass="20604">MLTLGILGSGSGSNMQAIMDAIASGQLLARIGVVLSDQPEAFILERARQAGLPTGVIDCGGFRNKFPEDAQKATADRLQEAGVDLVCLAGFMRLVKAPLLTAFPERILNIHPSLLPAYPGMAAWEQALADGANESGCTVHLVDAGMDTGPILAQARVPVLADDTAASLHRRIQDEEHRLYPETVASYWARISR</sequence>
<dbReference type="Pfam" id="PF00551">
    <property type="entry name" value="Formyl_trans_N"/>
    <property type="match status" value="1"/>
</dbReference>
<comment type="caution">
    <text evidence="8">The sequence shown here is derived from an EMBL/GenBank/DDBJ whole genome shotgun (WGS) entry which is preliminary data.</text>
</comment>
<dbReference type="Gene3D" id="3.40.50.170">
    <property type="entry name" value="Formyl transferase, N-terminal domain"/>
    <property type="match status" value="1"/>
</dbReference>
<comment type="pathway">
    <text evidence="1 6">Purine metabolism; IMP biosynthesis via de novo pathway; N(2)-formyl-N(1)-(5-phospho-D-ribosyl)glycinamide from N(1)-(5-phospho-D-ribosyl)glycinamide (10-formyl THF route): step 1/1.</text>
</comment>
<evidence type="ECO:0000256" key="2">
    <source>
        <dbReference type="ARBA" id="ARBA00022679"/>
    </source>
</evidence>
<feature type="active site" description="Proton donor" evidence="6">
    <location>
        <position position="111"/>
    </location>
</feature>
<accession>A0A934RPL9</accession>
<gene>
    <name evidence="6" type="primary">purN</name>
    <name evidence="8" type="ORF">JIN78_01870</name>
</gene>
<evidence type="ECO:0000256" key="6">
    <source>
        <dbReference type="HAMAP-Rule" id="MF_01930"/>
    </source>
</evidence>
<dbReference type="NCBIfam" id="TIGR00639">
    <property type="entry name" value="PurN"/>
    <property type="match status" value="1"/>
</dbReference>
<dbReference type="GO" id="GO:0005829">
    <property type="term" value="C:cytosol"/>
    <property type="evidence" value="ECO:0007669"/>
    <property type="project" value="TreeGrafter"/>
</dbReference>
<organism evidence="8 9">
    <name type="scientific">Roseibacillus ishigakijimensis</name>
    <dbReference type="NCBI Taxonomy" id="454146"/>
    <lineage>
        <taxon>Bacteria</taxon>
        <taxon>Pseudomonadati</taxon>
        <taxon>Verrucomicrobiota</taxon>
        <taxon>Verrucomicrobiia</taxon>
        <taxon>Verrucomicrobiales</taxon>
        <taxon>Verrucomicrobiaceae</taxon>
        <taxon>Roseibacillus</taxon>
    </lineage>
</organism>